<organism evidence="1 2">
    <name type="scientific">Symbiochloris irregularis</name>
    <dbReference type="NCBI Taxonomy" id="706552"/>
    <lineage>
        <taxon>Eukaryota</taxon>
        <taxon>Viridiplantae</taxon>
        <taxon>Chlorophyta</taxon>
        <taxon>core chlorophytes</taxon>
        <taxon>Trebouxiophyceae</taxon>
        <taxon>Trebouxiales</taxon>
        <taxon>Trebouxiaceae</taxon>
        <taxon>Symbiochloris</taxon>
    </lineage>
</organism>
<evidence type="ECO:0000313" key="1">
    <source>
        <dbReference type="EMBL" id="KAK9788307.1"/>
    </source>
</evidence>
<proteinExistence type="predicted"/>
<feature type="non-terminal residue" evidence="1">
    <location>
        <position position="1"/>
    </location>
</feature>
<evidence type="ECO:0000313" key="2">
    <source>
        <dbReference type="Proteomes" id="UP001465755"/>
    </source>
</evidence>
<sequence>DPNSEILEFAAVCEHNQESFNIALLPAAGKAGSARADKIRREAKEGRIELARSSSAFYKAIIRWIQDRMEDMGATQVVLVAHNAAQHDVLWLKQKSLQAGHIFPGSVLWIDTLRLADEAEIPGGHGLVRPTSQMFLRLPLVR</sequence>
<name>A0AAW1NNN7_9CHLO</name>
<accession>A0AAW1NNN7</accession>
<keyword evidence="2" id="KW-1185">Reference proteome</keyword>
<dbReference type="InterPro" id="IPR012337">
    <property type="entry name" value="RNaseH-like_sf"/>
</dbReference>
<dbReference type="Proteomes" id="UP001465755">
    <property type="component" value="Unassembled WGS sequence"/>
</dbReference>
<dbReference type="SUPFAM" id="SSF53098">
    <property type="entry name" value="Ribonuclease H-like"/>
    <property type="match status" value="1"/>
</dbReference>
<gene>
    <name evidence="1" type="ORF">WJX73_010590</name>
</gene>
<protein>
    <recommendedName>
        <fullName evidence="3">Proline dehydrogenase</fullName>
    </recommendedName>
</protein>
<reference evidence="1 2" key="1">
    <citation type="journal article" date="2024" name="Nat. Commun.">
        <title>Phylogenomics reveals the evolutionary origins of lichenization in chlorophyte algae.</title>
        <authorList>
            <person name="Puginier C."/>
            <person name="Libourel C."/>
            <person name="Otte J."/>
            <person name="Skaloud P."/>
            <person name="Haon M."/>
            <person name="Grisel S."/>
            <person name="Petersen M."/>
            <person name="Berrin J.G."/>
            <person name="Delaux P.M."/>
            <person name="Dal Grande F."/>
            <person name="Keller J."/>
        </authorList>
    </citation>
    <scope>NUCLEOTIDE SEQUENCE [LARGE SCALE GENOMIC DNA]</scope>
    <source>
        <strain evidence="1 2">SAG 2036</strain>
    </source>
</reference>
<dbReference type="InterPro" id="IPR036397">
    <property type="entry name" value="RNaseH_sf"/>
</dbReference>
<comment type="caution">
    <text evidence="1">The sequence shown here is derived from an EMBL/GenBank/DDBJ whole genome shotgun (WGS) entry which is preliminary data.</text>
</comment>
<dbReference type="AlphaFoldDB" id="A0AAW1NNN7"/>
<evidence type="ECO:0008006" key="3">
    <source>
        <dbReference type="Google" id="ProtNLM"/>
    </source>
</evidence>
<dbReference type="Gene3D" id="3.30.420.10">
    <property type="entry name" value="Ribonuclease H-like superfamily/Ribonuclease H"/>
    <property type="match status" value="1"/>
</dbReference>
<dbReference type="GO" id="GO:0003676">
    <property type="term" value="F:nucleic acid binding"/>
    <property type="evidence" value="ECO:0007669"/>
    <property type="project" value="InterPro"/>
</dbReference>
<dbReference type="EMBL" id="JALJOQ010000229">
    <property type="protein sequence ID" value="KAK9788307.1"/>
    <property type="molecule type" value="Genomic_DNA"/>
</dbReference>